<keyword evidence="2" id="KW-0472">Membrane</keyword>
<feature type="transmembrane region" description="Helical" evidence="2">
    <location>
        <begin position="99"/>
        <end position="117"/>
    </location>
</feature>
<comment type="subcellular location">
    <subcellularLocation>
        <location evidence="1">Cell membrane</location>
        <topology evidence="1">Multi-pass membrane protein</topology>
    </subcellularLocation>
</comment>
<keyword evidence="2" id="KW-0812">Transmembrane</keyword>
<dbReference type="InterPro" id="IPR011701">
    <property type="entry name" value="MFS"/>
</dbReference>
<evidence type="ECO:0000313" key="3">
    <source>
        <dbReference type="EMBL" id="PMC51670.1"/>
    </source>
</evidence>
<evidence type="ECO:0000313" key="4">
    <source>
        <dbReference type="Proteomes" id="UP000235670"/>
    </source>
</evidence>
<dbReference type="RefSeq" id="WP_102190311.1">
    <property type="nucleotide sequence ID" value="NZ_PNGT01000013.1"/>
</dbReference>
<evidence type="ECO:0000256" key="2">
    <source>
        <dbReference type="SAM" id="Phobius"/>
    </source>
</evidence>
<dbReference type="InterPro" id="IPR052524">
    <property type="entry name" value="MFS_Cyanate_Porter"/>
</dbReference>
<dbReference type="PANTHER" id="PTHR23523">
    <property type="match status" value="1"/>
</dbReference>
<name>A0A2N6SCM6_9BACL</name>
<sequence length="397" mass="42576">MTKNINKVIIILGIVLLGMILRSPITSVGAISGPLKGILNINNTVVGLITTIPLIAFALCSPVVSKFSGKLGLEKTVFYSALIIAIGLGLRFYLNTYMFFIATFIVGVGITVGNVLLPGIAKKYFPENLGVMTGFYAVVMNVSAAFAAGISYPIASSNIGGTEFSIGLAVNIWIVIAILNAIVYLYISRNSTVENVVTEKSEGIRHYLGSLKMWTLTLSMGLQSALFYCSVSWFSEIMISKGFSPEAAGLLLSISQFAQFPSTFLVPIFADKLKNKLIIPICIVTGYIGSLLGMVYVHGNFTLMAILVIIFALSGGGSFSYVMYLFSAKARNEKESANISGLAQSGGYLLAAIFPPLLGYIRDISNWDVAIYILIITSVALLVTLVHCSSDGNIIED</sequence>
<dbReference type="Pfam" id="PF07690">
    <property type="entry name" value="MFS_1"/>
    <property type="match status" value="1"/>
</dbReference>
<comment type="caution">
    <text evidence="3">The sequence shown here is derived from an EMBL/GenBank/DDBJ whole genome shotgun (WGS) entry which is preliminary data.</text>
</comment>
<feature type="transmembrane region" description="Helical" evidence="2">
    <location>
        <begin position="338"/>
        <end position="357"/>
    </location>
</feature>
<dbReference type="SUPFAM" id="SSF103473">
    <property type="entry name" value="MFS general substrate transporter"/>
    <property type="match status" value="1"/>
</dbReference>
<feature type="transmembrane region" description="Helical" evidence="2">
    <location>
        <begin position="277"/>
        <end position="297"/>
    </location>
</feature>
<feature type="transmembrane region" description="Helical" evidence="2">
    <location>
        <begin position="303"/>
        <end position="326"/>
    </location>
</feature>
<dbReference type="OrthoDB" id="9797740at2"/>
<reference evidence="3 4" key="1">
    <citation type="submission" date="2017-09" db="EMBL/GenBank/DDBJ databases">
        <title>Bacterial strain isolated from the female urinary microbiota.</title>
        <authorList>
            <person name="Thomas-White K."/>
            <person name="Kumar N."/>
            <person name="Forster S."/>
            <person name="Putonti C."/>
            <person name="Lawley T."/>
            <person name="Wolfe A.J."/>
        </authorList>
    </citation>
    <scope>NUCLEOTIDE SEQUENCE [LARGE SCALE GENOMIC DNA]</scope>
    <source>
        <strain evidence="3 4">UMB0186</strain>
    </source>
</reference>
<feature type="transmembrane region" description="Helical" evidence="2">
    <location>
        <begin position="164"/>
        <end position="187"/>
    </location>
</feature>
<dbReference type="CDD" id="cd17339">
    <property type="entry name" value="MFS_NIMT_CynX_like"/>
    <property type="match status" value="1"/>
</dbReference>
<feature type="transmembrane region" description="Helical" evidence="2">
    <location>
        <begin position="76"/>
        <end position="93"/>
    </location>
</feature>
<dbReference type="InterPro" id="IPR036259">
    <property type="entry name" value="MFS_trans_sf"/>
</dbReference>
<dbReference type="GO" id="GO:0022857">
    <property type="term" value="F:transmembrane transporter activity"/>
    <property type="evidence" value="ECO:0007669"/>
    <property type="project" value="InterPro"/>
</dbReference>
<feature type="transmembrane region" description="Helical" evidence="2">
    <location>
        <begin position="46"/>
        <end position="64"/>
    </location>
</feature>
<organism evidence="3 4">
    <name type="scientific">Gemella sanguinis</name>
    <dbReference type="NCBI Taxonomy" id="84135"/>
    <lineage>
        <taxon>Bacteria</taxon>
        <taxon>Bacillati</taxon>
        <taxon>Bacillota</taxon>
        <taxon>Bacilli</taxon>
        <taxon>Bacillales</taxon>
        <taxon>Gemellaceae</taxon>
        <taxon>Gemella</taxon>
    </lineage>
</organism>
<dbReference type="STRING" id="84135.GCA_001052115_01235"/>
<feature type="transmembrane region" description="Helical" evidence="2">
    <location>
        <begin position="129"/>
        <end position="152"/>
    </location>
</feature>
<feature type="transmembrane region" description="Helical" evidence="2">
    <location>
        <begin position="369"/>
        <end position="388"/>
    </location>
</feature>
<dbReference type="Gene3D" id="1.20.1250.20">
    <property type="entry name" value="MFS general substrate transporter like domains"/>
    <property type="match status" value="2"/>
</dbReference>
<dbReference type="Proteomes" id="UP000235670">
    <property type="component" value="Unassembled WGS sequence"/>
</dbReference>
<dbReference type="PANTHER" id="PTHR23523:SF2">
    <property type="entry name" value="2-NITROIMIDAZOLE TRANSPORTER"/>
    <property type="match status" value="1"/>
</dbReference>
<evidence type="ECO:0000256" key="1">
    <source>
        <dbReference type="ARBA" id="ARBA00004651"/>
    </source>
</evidence>
<feature type="transmembrane region" description="Helical" evidence="2">
    <location>
        <begin position="247"/>
        <end position="270"/>
    </location>
</feature>
<gene>
    <name evidence="3" type="ORF">CJ218_08805</name>
</gene>
<dbReference type="EMBL" id="PNGT01000013">
    <property type="protein sequence ID" value="PMC51670.1"/>
    <property type="molecule type" value="Genomic_DNA"/>
</dbReference>
<protein>
    <submittedName>
        <fullName evidence="3">MFS transporter</fullName>
    </submittedName>
</protein>
<accession>A0A2N6SCM6</accession>
<dbReference type="AlphaFoldDB" id="A0A2N6SCM6"/>
<dbReference type="GO" id="GO:0005886">
    <property type="term" value="C:plasma membrane"/>
    <property type="evidence" value="ECO:0007669"/>
    <property type="project" value="UniProtKB-SubCell"/>
</dbReference>
<feature type="transmembrane region" description="Helical" evidence="2">
    <location>
        <begin position="214"/>
        <end position="235"/>
    </location>
</feature>
<keyword evidence="2" id="KW-1133">Transmembrane helix</keyword>
<proteinExistence type="predicted"/>